<feature type="region of interest" description="Disordered" evidence="1">
    <location>
        <begin position="505"/>
        <end position="555"/>
    </location>
</feature>
<feature type="compositionally biased region" description="Pro residues" evidence="1">
    <location>
        <begin position="433"/>
        <end position="443"/>
    </location>
</feature>
<feature type="compositionally biased region" description="Polar residues" evidence="1">
    <location>
        <begin position="81"/>
        <end position="99"/>
    </location>
</feature>
<feature type="region of interest" description="Disordered" evidence="1">
    <location>
        <begin position="393"/>
        <end position="485"/>
    </location>
</feature>
<dbReference type="PANTHER" id="PTHR48125:SF12">
    <property type="entry name" value="AT HOOK TRANSCRIPTION FACTOR FAMILY-RELATED"/>
    <property type="match status" value="1"/>
</dbReference>
<feature type="compositionally biased region" description="Low complexity" evidence="1">
    <location>
        <begin position="26"/>
        <end position="80"/>
    </location>
</feature>
<feature type="compositionally biased region" description="Polar residues" evidence="1">
    <location>
        <begin position="347"/>
        <end position="356"/>
    </location>
</feature>
<dbReference type="PANTHER" id="PTHR48125">
    <property type="entry name" value="LP07818P1"/>
    <property type="match status" value="1"/>
</dbReference>
<proteinExistence type="predicted"/>
<feature type="region of interest" description="Disordered" evidence="1">
    <location>
        <begin position="920"/>
        <end position="993"/>
    </location>
</feature>
<evidence type="ECO:0000313" key="2">
    <source>
        <dbReference type="EMBL" id="UNI21540.1"/>
    </source>
</evidence>
<feature type="compositionally biased region" description="Basic residues" evidence="1">
    <location>
        <begin position="394"/>
        <end position="403"/>
    </location>
</feature>
<dbReference type="AlphaFoldDB" id="A0A9Q8QL04"/>
<dbReference type="RefSeq" id="XP_047845021.1">
    <property type="nucleotide sequence ID" value="XM_047989022.1"/>
</dbReference>
<evidence type="ECO:0008006" key="4">
    <source>
        <dbReference type="Google" id="ProtNLM"/>
    </source>
</evidence>
<keyword evidence="3" id="KW-1185">Reference proteome</keyword>
<feature type="compositionally biased region" description="Low complexity" evidence="1">
    <location>
        <begin position="520"/>
        <end position="530"/>
    </location>
</feature>
<organism evidence="2 3">
    <name type="scientific">Purpureocillium takamizusanense</name>
    <dbReference type="NCBI Taxonomy" id="2060973"/>
    <lineage>
        <taxon>Eukaryota</taxon>
        <taxon>Fungi</taxon>
        <taxon>Dikarya</taxon>
        <taxon>Ascomycota</taxon>
        <taxon>Pezizomycotina</taxon>
        <taxon>Sordariomycetes</taxon>
        <taxon>Hypocreomycetidae</taxon>
        <taxon>Hypocreales</taxon>
        <taxon>Ophiocordycipitaceae</taxon>
        <taxon>Purpureocillium</taxon>
    </lineage>
</organism>
<feature type="region of interest" description="Disordered" evidence="1">
    <location>
        <begin position="589"/>
        <end position="663"/>
    </location>
</feature>
<protein>
    <recommendedName>
        <fullName evidence="4">S-adenosylmethionine-dependent methyltransferase-like protein</fullName>
    </recommendedName>
</protein>
<name>A0A9Q8QL04_9HYPO</name>
<dbReference type="KEGG" id="ptkz:JDV02_007520"/>
<feature type="compositionally biased region" description="Low complexity" evidence="1">
    <location>
        <begin position="105"/>
        <end position="129"/>
    </location>
</feature>
<dbReference type="Proteomes" id="UP000829364">
    <property type="component" value="Chromosome 7"/>
</dbReference>
<dbReference type="GeneID" id="72069468"/>
<accession>A0A9Q8QL04</accession>
<reference evidence="2" key="1">
    <citation type="submission" date="2021-11" db="EMBL/GenBank/DDBJ databases">
        <title>Purpureocillium_takamizusanense_genome.</title>
        <authorList>
            <person name="Nguyen N.-H."/>
        </authorList>
    </citation>
    <scope>NUCLEOTIDE SEQUENCE</scope>
    <source>
        <strain evidence="2">PT3</strain>
    </source>
</reference>
<feature type="compositionally biased region" description="Basic and acidic residues" evidence="1">
    <location>
        <begin position="941"/>
        <end position="956"/>
    </location>
</feature>
<gene>
    <name evidence="2" type="ORF">JDV02_007520</name>
</gene>
<dbReference type="OrthoDB" id="4155914at2759"/>
<feature type="compositionally biased region" description="Acidic residues" evidence="1">
    <location>
        <begin position="931"/>
        <end position="940"/>
    </location>
</feature>
<evidence type="ECO:0000256" key="1">
    <source>
        <dbReference type="SAM" id="MobiDB-lite"/>
    </source>
</evidence>
<feature type="compositionally biased region" description="Low complexity" evidence="1">
    <location>
        <begin position="444"/>
        <end position="453"/>
    </location>
</feature>
<dbReference type="EMBL" id="CP086360">
    <property type="protein sequence ID" value="UNI21540.1"/>
    <property type="molecule type" value="Genomic_DNA"/>
</dbReference>
<feature type="region of interest" description="Disordered" evidence="1">
    <location>
        <begin position="1"/>
        <end position="367"/>
    </location>
</feature>
<sequence length="1024" mass="111291">MPSFGRLSKHSNRSQHALAEPPLPAVAPVTGPGSGSAAASGSGPGAAATVPAPTASSTSHNNSTTTAAGAGAPPGQADSPVDTTPQSALSSTAGLSSNEHFVDAQQHQLSQQPQHPTASLPSSSSSQQQQPPPPPHSQQHANFYGHQSAGVRLPPLQTSSDVAHGGSPVFDARHQHPATPIDFADAAAVSRSQNQRYDPSAHHLTQQHHQQHPQVYGIASGSIEDLPSAGTYQPSPIATNAPEKRSTRKLFKGFFGSGRSSHDPAPPQQHGHAHQGSYDNTAGLARRPSKRISNPPPIIKTGNLPQATQHQQHQQSSSDRDWYQGPPSQQPSPLHDLGEVDEYPYSAQESNPQIHPQDSRIVYPSTTIRQVSREHLDTSPYDEELYQASDHLPHQTHQHHQQQHHQPQPLQRQGTLHLQDQQIHYEPQQQQPQPQPQQPPPPQQQQQQQQQQQTATYDLQPPPPSHQQQQFHHGGNSPQGPYQLGQEPRLITSHFGVQQNPETISQLSHESPITDPDQRSANQQQSAQSSPAVHYASAQDLDPSLSTPNPPPVQQVTNTQAQALQQSAMAPPGGASAPSRRLDNEKALRGQIEPPPGPPPGYRQGGVPMNVMSPLPPPHGQGGPQNPAYRSDRASQFEGSGVVEQGRNSPQPSNPDRDADPDKQFKDLLTKYKNVKRLYFDGKSQIEQLTSQVETLQNAVANQRMSASRTAWDDNEYTTRFNRLNGAINNLAFNIRKDWRSLPQWLEGYVSADALKTGKQEMTAVGRAIVSRWLVDEIFNKCFHPALDPQLSSQLKEIELSIRGNAYTMHSQAEFDALTTKVVNWRMATLDGLQKKFNSATDNRAMFTSKATSDLTAHLYQHLSSPPPAGVEGSTSMIAELAVAIASSLPLESRDVAIMYPLPGEIVQPHLMEVEKTGLPVLENQKTEADAGGDDDDDEPDKEKDKNGRMRGDKVKAGMLTSGPMKALETGRNGSNASLAERMSTDRDTHAGLPNDAGNVRLAGFVALEVRGRQVLIKAPVWTI</sequence>
<evidence type="ECO:0000313" key="3">
    <source>
        <dbReference type="Proteomes" id="UP000829364"/>
    </source>
</evidence>
<feature type="compositionally biased region" description="Polar residues" evidence="1">
    <location>
        <begin position="412"/>
        <end position="422"/>
    </location>
</feature>